<evidence type="ECO:0000313" key="2">
    <source>
        <dbReference type="Proteomes" id="UP000271554"/>
    </source>
</evidence>
<reference evidence="1 2" key="1">
    <citation type="submission" date="2018-10" db="EMBL/GenBank/DDBJ databases">
        <title>Relationship between Morphology and Antimicrobial Activity in Streptomyces.</title>
        <authorList>
            <person name="Kang H.J."/>
            <person name="Kim S.B."/>
        </authorList>
    </citation>
    <scope>NUCLEOTIDE SEQUENCE [LARGE SCALE GENOMIC DNA]</scope>
    <source>
        <strain evidence="1 2">BH38</strain>
    </source>
</reference>
<name>A0A387HT66_9ACTN</name>
<organism evidence="1 2">
    <name type="scientific">Streptomyces hundungensis</name>
    <dbReference type="NCBI Taxonomy" id="1077946"/>
    <lineage>
        <taxon>Bacteria</taxon>
        <taxon>Bacillati</taxon>
        <taxon>Actinomycetota</taxon>
        <taxon>Actinomycetes</taxon>
        <taxon>Kitasatosporales</taxon>
        <taxon>Streptomycetaceae</taxon>
        <taxon>Streptomyces</taxon>
    </lineage>
</organism>
<gene>
    <name evidence="1" type="ORF">DWB77_07534</name>
</gene>
<proteinExistence type="predicted"/>
<protein>
    <submittedName>
        <fullName evidence="1">Uncharacterized protein</fullName>
    </submittedName>
</protein>
<sequence>MVCRGTVESSGAAAATAVASMLKAELGTTPRTDETPGLIRIEADVPDDLSETAHTRLLAALTSADVRFGHDLTGGNKKSVFWVELDRREP</sequence>
<evidence type="ECO:0000313" key="1">
    <source>
        <dbReference type="EMBL" id="AYG85317.1"/>
    </source>
</evidence>
<dbReference type="AlphaFoldDB" id="A0A387HT66"/>
<keyword evidence="2" id="KW-1185">Reference proteome</keyword>
<dbReference type="KEGG" id="shun:DWB77_07534"/>
<dbReference type="Proteomes" id="UP000271554">
    <property type="component" value="Chromosome"/>
</dbReference>
<dbReference type="EMBL" id="CP032698">
    <property type="protein sequence ID" value="AYG85317.1"/>
    <property type="molecule type" value="Genomic_DNA"/>
</dbReference>
<accession>A0A387HT66</accession>